<feature type="transmembrane region" description="Helical" evidence="10">
    <location>
        <begin position="295"/>
        <end position="317"/>
    </location>
</feature>
<evidence type="ECO:0000313" key="12">
    <source>
        <dbReference type="EMBL" id="ALI36229.1"/>
    </source>
</evidence>
<feature type="transmembrane region" description="Helical" evidence="10">
    <location>
        <begin position="364"/>
        <end position="384"/>
    </location>
</feature>
<keyword evidence="9" id="KW-0739">Sodium transport</keyword>
<protein>
    <submittedName>
        <fullName evidence="12">Na(+)/H(+) antiporter NhaG</fullName>
    </submittedName>
</protein>
<dbReference type="Gene3D" id="6.10.140.1330">
    <property type="match status" value="1"/>
</dbReference>
<feature type="transmembrane region" description="Helical" evidence="10">
    <location>
        <begin position="329"/>
        <end position="352"/>
    </location>
</feature>
<feature type="transmembrane region" description="Helical" evidence="10">
    <location>
        <begin position="125"/>
        <end position="146"/>
    </location>
</feature>
<evidence type="ECO:0000256" key="7">
    <source>
        <dbReference type="ARBA" id="ARBA00023065"/>
    </source>
</evidence>
<evidence type="ECO:0000256" key="10">
    <source>
        <dbReference type="SAM" id="Phobius"/>
    </source>
</evidence>
<dbReference type="GO" id="GO:0015386">
    <property type="term" value="F:potassium:proton antiporter activity"/>
    <property type="evidence" value="ECO:0007669"/>
    <property type="project" value="TreeGrafter"/>
</dbReference>
<dbReference type="InterPro" id="IPR018422">
    <property type="entry name" value="Cation/H_exchanger_CPA1"/>
</dbReference>
<keyword evidence="5 10" id="KW-1133">Transmembrane helix</keyword>
<comment type="subcellular location">
    <subcellularLocation>
        <location evidence="1">Cell membrane</location>
        <topology evidence="1">Multi-pass membrane protein</topology>
    </subcellularLocation>
</comment>
<feature type="transmembrane region" description="Helical" evidence="10">
    <location>
        <begin position="58"/>
        <end position="81"/>
    </location>
</feature>
<dbReference type="AlphaFoldDB" id="A0A654M154"/>
<keyword evidence="4 10" id="KW-0812">Transmembrane</keyword>
<feature type="transmembrane region" description="Helical" evidence="10">
    <location>
        <begin position="29"/>
        <end position="46"/>
    </location>
</feature>
<proteinExistence type="predicted"/>
<evidence type="ECO:0000256" key="3">
    <source>
        <dbReference type="ARBA" id="ARBA00022475"/>
    </source>
</evidence>
<name>A0A654M154_9ARCH</name>
<feature type="transmembrane region" description="Helical" evidence="10">
    <location>
        <begin position="218"/>
        <end position="244"/>
    </location>
</feature>
<feature type="transmembrane region" description="Helical" evidence="10">
    <location>
        <begin position="176"/>
        <end position="197"/>
    </location>
</feature>
<keyword evidence="6" id="KW-0915">Sodium</keyword>
<keyword evidence="8 10" id="KW-0472">Membrane</keyword>
<keyword evidence="3" id="KW-1003">Cell membrane</keyword>
<evidence type="ECO:0000256" key="8">
    <source>
        <dbReference type="ARBA" id="ARBA00023136"/>
    </source>
</evidence>
<dbReference type="PANTHER" id="PTHR10110:SF86">
    <property type="entry name" value="SODIUM_HYDROGEN EXCHANGER 7"/>
    <property type="match status" value="1"/>
</dbReference>
<evidence type="ECO:0000259" key="11">
    <source>
        <dbReference type="Pfam" id="PF00999"/>
    </source>
</evidence>
<evidence type="ECO:0000256" key="4">
    <source>
        <dbReference type="ARBA" id="ARBA00022692"/>
    </source>
</evidence>
<accession>A0A654M154</accession>
<evidence type="ECO:0000313" key="13">
    <source>
        <dbReference type="Proteomes" id="UP000058925"/>
    </source>
</evidence>
<gene>
    <name evidence="12" type="primary">nhaG</name>
    <name evidence="12" type="ORF">NMY3_02027</name>
</gene>
<keyword evidence="13" id="KW-1185">Reference proteome</keyword>
<reference evidence="13" key="1">
    <citation type="submission" date="2015-10" db="EMBL/GenBank/DDBJ databases">
        <title>Niche specialization of a soil ammonia-oxidizing archaeon, Candidatus Nitrosocosmicus oleophilus.</title>
        <authorList>
            <person name="Jung M.-Y."/>
            <person name="Rhee S.-K."/>
        </authorList>
    </citation>
    <scope>NUCLEOTIDE SEQUENCE [LARGE SCALE GENOMIC DNA]</scope>
    <source>
        <strain evidence="13">MY3</strain>
    </source>
</reference>
<dbReference type="GO" id="GO:0051453">
    <property type="term" value="P:regulation of intracellular pH"/>
    <property type="evidence" value="ECO:0007669"/>
    <property type="project" value="TreeGrafter"/>
</dbReference>
<dbReference type="EMBL" id="CP012850">
    <property type="protein sequence ID" value="ALI36229.1"/>
    <property type="molecule type" value="Genomic_DNA"/>
</dbReference>
<feature type="transmembrane region" description="Helical" evidence="10">
    <location>
        <begin position="264"/>
        <end position="283"/>
    </location>
</feature>
<evidence type="ECO:0000256" key="5">
    <source>
        <dbReference type="ARBA" id="ARBA00022989"/>
    </source>
</evidence>
<dbReference type="GO" id="GO:0015385">
    <property type="term" value="F:sodium:proton antiporter activity"/>
    <property type="evidence" value="ECO:0007669"/>
    <property type="project" value="InterPro"/>
</dbReference>
<dbReference type="Proteomes" id="UP000058925">
    <property type="component" value="Chromosome"/>
</dbReference>
<keyword evidence="7" id="KW-0406">Ion transport</keyword>
<keyword evidence="2" id="KW-0813">Transport</keyword>
<evidence type="ECO:0000256" key="1">
    <source>
        <dbReference type="ARBA" id="ARBA00004651"/>
    </source>
</evidence>
<dbReference type="GO" id="GO:0098719">
    <property type="term" value="P:sodium ion import across plasma membrane"/>
    <property type="evidence" value="ECO:0007669"/>
    <property type="project" value="TreeGrafter"/>
</dbReference>
<evidence type="ECO:0000256" key="9">
    <source>
        <dbReference type="ARBA" id="ARBA00023201"/>
    </source>
</evidence>
<dbReference type="PANTHER" id="PTHR10110">
    <property type="entry name" value="SODIUM/HYDROGEN EXCHANGER"/>
    <property type="match status" value="1"/>
</dbReference>
<evidence type="ECO:0000256" key="6">
    <source>
        <dbReference type="ARBA" id="ARBA00023053"/>
    </source>
</evidence>
<evidence type="ECO:0000256" key="2">
    <source>
        <dbReference type="ARBA" id="ARBA00022448"/>
    </source>
</evidence>
<dbReference type="Pfam" id="PF00999">
    <property type="entry name" value="Na_H_Exchanger"/>
    <property type="match status" value="1"/>
</dbReference>
<dbReference type="GO" id="GO:0005886">
    <property type="term" value="C:plasma membrane"/>
    <property type="evidence" value="ECO:0007669"/>
    <property type="project" value="UniProtKB-SubCell"/>
</dbReference>
<organism evidence="12 13">
    <name type="scientific">Candidatus Nitrosocosmicus oleophilus</name>
    <dbReference type="NCBI Taxonomy" id="1353260"/>
    <lineage>
        <taxon>Archaea</taxon>
        <taxon>Nitrososphaerota</taxon>
        <taxon>Nitrososphaeria</taxon>
        <taxon>Nitrososphaerales</taxon>
        <taxon>Nitrososphaeraceae</taxon>
        <taxon>Candidatus Nitrosocosmicus</taxon>
    </lineage>
</organism>
<dbReference type="KEGG" id="taa:NMY3_02027"/>
<dbReference type="InterPro" id="IPR006153">
    <property type="entry name" value="Cation/H_exchanger_TM"/>
</dbReference>
<feature type="domain" description="Cation/H+ exchanger transmembrane" evidence="11">
    <location>
        <begin position="3"/>
        <end position="382"/>
    </location>
</feature>
<sequence length="397" mass="43199">MMLVGLGIIISLATLLVNGFDQIKIDSNLIINFVIPPLIFEAMMRIDYKDFTRVKISVLLLSTIGVAITTIVVGLLLMYFLHLPFQLAFLFAALISPTDAAIVIKTFKMIKVPRLLSTIVEMESSFNDATGIIIFTAVAGIVFGAVPTFTNDAIGDFFATGINEKTQMNLDILREIGLFLLVSLGGVAVGLAIAIITNRLHSLMNNPFSEISLTITTVFGSAMVANAFGLSGLIAVATAGLYFGNVTMRKESSMSKEVRDTVSNFWDIAAFFANSLAFLYLGVTMNIVSIGQEMPLIILVFVVVLIGRALFTYPILALVNKFTTESVPLFWQNIIMIGGMRGAISVALVTSLPQSEMKTSLETITFGVVLLSLVIQYIVLSKYIKRVNAKFDDSIKV</sequence>